<dbReference type="PRINTS" id="PR00080">
    <property type="entry name" value="SDRFAMILY"/>
</dbReference>
<dbReference type="CDD" id="cd05233">
    <property type="entry name" value="SDR_c"/>
    <property type="match status" value="1"/>
</dbReference>
<evidence type="ECO:0000256" key="2">
    <source>
        <dbReference type="RuleBase" id="RU000363"/>
    </source>
</evidence>
<dbReference type="Pfam" id="PF00106">
    <property type="entry name" value="adh_short"/>
    <property type="match status" value="1"/>
</dbReference>
<protein>
    <submittedName>
        <fullName evidence="3">SDR family oxidoreductase</fullName>
        <ecNumber evidence="3">1.-.-.-</ecNumber>
    </submittedName>
</protein>
<dbReference type="InterPro" id="IPR002347">
    <property type="entry name" value="SDR_fam"/>
</dbReference>
<dbReference type="EMBL" id="JBDXSU010000006">
    <property type="protein sequence ID" value="MFB5190571.1"/>
    <property type="molecule type" value="Genomic_DNA"/>
</dbReference>
<name>A0ABV5AEF5_9BACL</name>
<dbReference type="SUPFAM" id="SSF51735">
    <property type="entry name" value="NAD(P)-binding Rossmann-fold domains"/>
    <property type="match status" value="1"/>
</dbReference>
<keyword evidence="3" id="KW-0560">Oxidoreductase</keyword>
<reference evidence="3 4" key="1">
    <citation type="journal article" date="2024" name="Int. J. Mol. Sci.">
        <title>Exploration of Alicyclobacillus spp. Genome in Search of Antibiotic Resistance.</title>
        <authorList>
            <person name="Bucka-Kolendo J."/>
            <person name="Kiousi D.E."/>
            <person name="Dekowska A."/>
            <person name="Mikolajczuk-Szczyrba A."/>
            <person name="Karadedos D.M."/>
            <person name="Michael P."/>
            <person name="Galanis A."/>
            <person name="Sokolowska B."/>
        </authorList>
    </citation>
    <scope>NUCLEOTIDE SEQUENCE [LARGE SCALE GENOMIC DNA]</scope>
    <source>
        <strain evidence="3 4">KKP 3000</strain>
    </source>
</reference>
<dbReference type="InterPro" id="IPR036291">
    <property type="entry name" value="NAD(P)-bd_dom_sf"/>
</dbReference>
<sequence>MSNSTPSTSVVMNPVAIITGGTQGLGFALAKELLRQGFALSICARTNRDVEEATQKLSAYGPVVSFVGDIADDDVSRELVEGTMRAFGRIDAVVNNASTLGTLPMPGVLDSTPENDHAVFSVNTLAPLQLLRKAAPHLLNARHGLVVGLSSDAATFGYPSWGIYGASKAALDLLHKTLAAELSATGVHVYSVDPGDMDTAMHRAAVPDASGLADPARVACGISELFAPLTGDRPFPFSSGARIRVTDAFALEVQA</sequence>
<evidence type="ECO:0000313" key="3">
    <source>
        <dbReference type="EMBL" id="MFB5190571.1"/>
    </source>
</evidence>
<organism evidence="3 4">
    <name type="scientific">Alicyclobacillus fastidiosus</name>
    <dbReference type="NCBI Taxonomy" id="392011"/>
    <lineage>
        <taxon>Bacteria</taxon>
        <taxon>Bacillati</taxon>
        <taxon>Bacillota</taxon>
        <taxon>Bacilli</taxon>
        <taxon>Bacillales</taxon>
        <taxon>Alicyclobacillaceae</taxon>
        <taxon>Alicyclobacillus</taxon>
    </lineage>
</organism>
<gene>
    <name evidence="3" type="ORF">KKP3000_004042</name>
</gene>
<dbReference type="GO" id="GO:0016491">
    <property type="term" value="F:oxidoreductase activity"/>
    <property type="evidence" value="ECO:0007669"/>
    <property type="project" value="UniProtKB-KW"/>
</dbReference>
<dbReference type="RefSeq" id="WP_275474808.1">
    <property type="nucleotide sequence ID" value="NZ_CP162940.1"/>
</dbReference>
<accession>A0ABV5AEF5</accession>
<comment type="caution">
    <text evidence="3">The sequence shown here is derived from an EMBL/GenBank/DDBJ whole genome shotgun (WGS) entry which is preliminary data.</text>
</comment>
<proteinExistence type="inferred from homology"/>
<dbReference type="EC" id="1.-.-.-" evidence="3"/>
<dbReference type="Proteomes" id="UP001579974">
    <property type="component" value="Unassembled WGS sequence"/>
</dbReference>
<dbReference type="InterPro" id="IPR020904">
    <property type="entry name" value="Sc_DH/Rdtase_CS"/>
</dbReference>
<dbReference type="PROSITE" id="PS00061">
    <property type="entry name" value="ADH_SHORT"/>
    <property type="match status" value="1"/>
</dbReference>
<evidence type="ECO:0000313" key="4">
    <source>
        <dbReference type="Proteomes" id="UP001579974"/>
    </source>
</evidence>
<dbReference type="PANTHER" id="PTHR43975:SF2">
    <property type="entry name" value="EG:BACR7A4.14 PROTEIN-RELATED"/>
    <property type="match status" value="1"/>
</dbReference>
<dbReference type="PRINTS" id="PR00081">
    <property type="entry name" value="GDHRDH"/>
</dbReference>
<dbReference type="Gene3D" id="3.40.50.720">
    <property type="entry name" value="NAD(P)-binding Rossmann-like Domain"/>
    <property type="match status" value="1"/>
</dbReference>
<evidence type="ECO:0000256" key="1">
    <source>
        <dbReference type="ARBA" id="ARBA00006484"/>
    </source>
</evidence>
<keyword evidence="4" id="KW-1185">Reference proteome</keyword>
<dbReference type="PANTHER" id="PTHR43975">
    <property type="entry name" value="ZGC:101858"/>
    <property type="match status" value="1"/>
</dbReference>
<comment type="similarity">
    <text evidence="1 2">Belongs to the short-chain dehydrogenases/reductases (SDR) family.</text>
</comment>